<dbReference type="Proteomes" id="UP000018888">
    <property type="component" value="Unassembled WGS sequence"/>
</dbReference>
<keyword evidence="1" id="KW-0472">Membrane</keyword>
<gene>
    <name evidence="2" type="ORF">GLOIN_2v304193</name>
</gene>
<comment type="caution">
    <text evidence="2">The sequence shown here is derived from an EMBL/GenBank/DDBJ whole genome shotgun (WGS) entry which is preliminary data.</text>
</comment>
<organism evidence="2 3">
    <name type="scientific">Rhizophagus irregularis (strain DAOM 181602 / DAOM 197198 / MUCL 43194)</name>
    <name type="common">Arbuscular mycorrhizal fungus</name>
    <name type="synonym">Glomus intraradices</name>
    <dbReference type="NCBI Taxonomy" id="747089"/>
    <lineage>
        <taxon>Eukaryota</taxon>
        <taxon>Fungi</taxon>
        <taxon>Fungi incertae sedis</taxon>
        <taxon>Mucoromycota</taxon>
        <taxon>Glomeromycotina</taxon>
        <taxon>Glomeromycetes</taxon>
        <taxon>Glomerales</taxon>
        <taxon>Glomeraceae</taxon>
        <taxon>Rhizophagus</taxon>
    </lineage>
</organism>
<feature type="transmembrane region" description="Helical" evidence="1">
    <location>
        <begin position="70"/>
        <end position="92"/>
    </location>
</feature>
<reference evidence="2 3" key="2">
    <citation type="journal article" date="2018" name="New Phytol.">
        <title>High intraspecific genome diversity in the model arbuscular mycorrhizal symbiont Rhizophagus irregularis.</title>
        <authorList>
            <person name="Chen E.C.H."/>
            <person name="Morin E."/>
            <person name="Beaudet D."/>
            <person name="Noel J."/>
            <person name="Yildirir G."/>
            <person name="Ndikumana S."/>
            <person name="Charron P."/>
            <person name="St-Onge C."/>
            <person name="Giorgi J."/>
            <person name="Kruger M."/>
            <person name="Marton T."/>
            <person name="Ropars J."/>
            <person name="Grigoriev I.V."/>
            <person name="Hainaut M."/>
            <person name="Henrissat B."/>
            <person name="Roux C."/>
            <person name="Martin F."/>
            <person name="Corradi N."/>
        </authorList>
    </citation>
    <scope>NUCLEOTIDE SEQUENCE [LARGE SCALE GENOMIC DNA]</scope>
    <source>
        <strain evidence="2 3">DAOM 197198</strain>
    </source>
</reference>
<proteinExistence type="predicted"/>
<keyword evidence="1" id="KW-0812">Transmembrane</keyword>
<feature type="transmembrane region" description="Helical" evidence="1">
    <location>
        <begin position="7"/>
        <end position="24"/>
    </location>
</feature>
<dbReference type="EMBL" id="AUPC02000174">
    <property type="protein sequence ID" value="POG67268.1"/>
    <property type="molecule type" value="Genomic_DNA"/>
</dbReference>
<evidence type="ECO:0000256" key="1">
    <source>
        <dbReference type="SAM" id="Phobius"/>
    </source>
</evidence>
<name>A0A2P4PPD3_RHIID</name>
<protein>
    <recommendedName>
        <fullName evidence="4">Transmembrane protein</fullName>
    </recommendedName>
</protein>
<sequence>MNNIYNNIVNICIIVLLYNKYYFFAIFYSWIDYVLINNSLNLFTYSIYLNIKRASNRSLTKKNRKFGQQFCYKLCLLVSLVMFLQGTFLLFLQNIFNHKIQDSKFS</sequence>
<evidence type="ECO:0000313" key="3">
    <source>
        <dbReference type="Proteomes" id="UP000018888"/>
    </source>
</evidence>
<evidence type="ECO:0008006" key="4">
    <source>
        <dbReference type="Google" id="ProtNLM"/>
    </source>
</evidence>
<reference evidence="2 3" key="1">
    <citation type="journal article" date="2013" name="Proc. Natl. Acad. Sci. U.S.A.">
        <title>Genome of an arbuscular mycorrhizal fungus provides insight into the oldest plant symbiosis.</title>
        <authorList>
            <person name="Tisserant E."/>
            <person name="Malbreil M."/>
            <person name="Kuo A."/>
            <person name="Kohler A."/>
            <person name="Symeonidi A."/>
            <person name="Balestrini R."/>
            <person name="Charron P."/>
            <person name="Duensing N."/>
            <person name="Frei Dit Frey N."/>
            <person name="Gianinazzi-Pearson V."/>
            <person name="Gilbert L.B."/>
            <person name="Handa Y."/>
            <person name="Herr J.R."/>
            <person name="Hijri M."/>
            <person name="Koul R."/>
            <person name="Kawaguchi M."/>
            <person name="Krajinski F."/>
            <person name="Lammers P.J."/>
            <person name="Masclaux F.G."/>
            <person name="Murat C."/>
            <person name="Morin E."/>
            <person name="Ndikumana S."/>
            <person name="Pagni M."/>
            <person name="Petitpierre D."/>
            <person name="Requena N."/>
            <person name="Rosikiewicz P."/>
            <person name="Riley R."/>
            <person name="Saito K."/>
            <person name="San Clemente H."/>
            <person name="Shapiro H."/>
            <person name="van Tuinen D."/>
            <person name="Becard G."/>
            <person name="Bonfante P."/>
            <person name="Paszkowski U."/>
            <person name="Shachar-Hill Y.Y."/>
            <person name="Tuskan G.A."/>
            <person name="Young P.W."/>
            <person name="Sanders I.R."/>
            <person name="Henrissat B."/>
            <person name="Rensing S.A."/>
            <person name="Grigoriev I.V."/>
            <person name="Corradi N."/>
            <person name="Roux C."/>
            <person name="Martin F."/>
        </authorList>
    </citation>
    <scope>NUCLEOTIDE SEQUENCE [LARGE SCALE GENOMIC DNA]</scope>
    <source>
        <strain evidence="2 3">DAOM 197198</strain>
    </source>
</reference>
<keyword evidence="3" id="KW-1185">Reference proteome</keyword>
<evidence type="ECO:0000313" key="2">
    <source>
        <dbReference type="EMBL" id="POG67268.1"/>
    </source>
</evidence>
<keyword evidence="1" id="KW-1133">Transmembrane helix</keyword>
<feature type="transmembrane region" description="Helical" evidence="1">
    <location>
        <begin position="30"/>
        <end position="49"/>
    </location>
</feature>
<dbReference type="AlphaFoldDB" id="A0A2P4PPD3"/>
<accession>A0A2P4PPD3</accession>